<reference evidence="7 8" key="1">
    <citation type="journal article" date="2013" name="Genome Announc.">
        <title>Draft Genome Sequence of Indibacter alkaliphilus Strain LW1T, Isolated from Lonar Lake, a Haloalkaline Lake in the Buldana District of Maharashtra, India.</title>
        <authorList>
            <person name="Singh A."/>
            <person name="Kumar Jangir P."/>
            <person name="Sharma R."/>
            <person name="Singh A."/>
            <person name="Kumar Pinnaka A."/>
            <person name="Shivaji S."/>
        </authorList>
    </citation>
    <scope>NUCLEOTIDE SEQUENCE [LARGE SCALE GENOMIC DNA]</scope>
    <source>
        <strain evidence="8">CCUG 57479 / KCTC 22604 / LW1</strain>
    </source>
</reference>
<dbReference type="Gene3D" id="1.10.287.130">
    <property type="match status" value="1"/>
</dbReference>
<dbReference type="OrthoDB" id="9806995at2"/>
<feature type="region of interest" description="Disordered" evidence="4">
    <location>
        <begin position="976"/>
        <end position="998"/>
    </location>
</feature>
<dbReference type="SUPFAM" id="SSF55874">
    <property type="entry name" value="ATPase domain of HSP90 chaperone/DNA topoisomerase II/histidine kinase"/>
    <property type="match status" value="1"/>
</dbReference>
<dbReference type="InterPro" id="IPR036890">
    <property type="entry name" value="HATPase_C_sf"/>
</dbReference>
<name>S2DCI2_INDAL</name>
<dbReference type="InterPro" id="IPR036097">
    <property type="entry name" value="HisK_dim/P_sf"/>
</dbReference>
<organism evidence="7 8">
    <name type="scientific">Indibacter alkaliphilus (strain CCUG 57479 / KCTC 22604 / LW1)</name>
    <dbReference type="NCBI Taxonomy" id="1189612"/>
    <lineage>
        <taxon>Bacteria</taxon>
        <taxon>Pseudomonadati</taxon>
        <taxon>Bacteroidota</taxon>
        <taxon>Cytophagia</taxon>
        <taxon>Cytophagales</taxon>
        <taxon>Cyclobacteriaceae</taxon>
    </lineage>
</organism>
<dbReference type="AlphaFoldDB" id="S2DCI2"/>
<keyword evidence="5" id="KW-1133">Transmembrane helix</keyword>
<evidence type="ECO:0000256" key="5">
    <source>
        <dbReference type="SAM" id="Phobius"/>
    </source>
</evidence>
<evidence type="ECO:0000256" key="3">
    <source>
        <dbReference type="ARBA" id="ARBA00022553"/>
    </source>
</evidence>
<dbReference type="InterPro" id="IPR011110">
    <property type="entry name" value="Reg_prop"/>
</dbReference>
<comment type="caution">
    <text evidence="7">The sequence shown here is derived from an EMBL/GenBank/DDBJ whole genome shotgun (WGS) entry which is preliminary data.</text>
</comment>
<accession>S2DCI2</accession>
<dbReference type="SMART" id="SM00387">
    <property type="entry name" value="HATPase_c"/>
    <property type="match status" value="1"/>
</dbReference>
<dbReference type="InterPro" id="IPR011123">
    <property type="entry name" value="Y_Y_Y"/>
</dbReference>
<dbReference type="EMBL" id="ALWO02000033">
    <property type="protein sequence ID" value="EOZ96604.1"/>
    <property type="molecule type" value="Genomic_DNA"/>
</dbReference>
<dbReference type="SUPFAM" id="SSF47384">
    <property type="entry name" value="Homodimeric domain of signal transducing histidine kinase"/>
    <property type="match status" value="1"/>
</dbReference>
<dbReference type="RefSeq" id="WP_016255094.1">
    <property type="nucleotide sequence ID" value="NZ_ALWO02000033.1"/>
</dbReference>
<keyword evidence="7" id="KW-0456">Lyase</keyword>
<dbReference type="InterPro" id="IPR003661">
    <property type="entry name" value="HisK_dim/P_dom"/>
</dbReference>
<dbReference type="InterPro" id="IPR005467">
    <property type="entry name" value="His_kinase_dom"/>
</dbReference>
<dbReference type="GO" id="GO:0016829">
    <property type="term" value="F:lyase activity"/>
    <property type="evidence" value="ECO:0007669"/>
    <property type="project" value="UniProtKB-KW"/>
</dbReference>
<dbReference type="STRING" id="1189612.A33Q_2374"/>
<dbReference type="eggNOG" id="COG3292">
    <property type="taxonomic scope" value="Bacteria"/>
</dbReference>
<dbReference type="PROSITE" id="PS50109">
    <property type="entry name" value="HIS_KIN"/>
    <property type="match status" value="1"/>
</dbReference>
<evidence type="ECO:0000256" key="1">
    <source>
        <dbReference type="ARBA" id="ARBA00000085"/>
    </source>
</evidence>
<feature type="compositionally biased region" description="Basic and acidic residues" evidence="4">
    <location>
        <begin position="976"/>
        <end position="993"/>
    </location>
</feature>
<evidence type="ECO:0000259" key="6">
    <source>
        <dbReference type="PROSITE" id="PS50109"/>
    </source>
</evidence>
<dbReference type="EC" id="2.7.13.3" evidence="2"/>
<protein>
    <recommendedName>
        <fullName evidence="2">histidine kinase</fullName>
        <ecNumber evidence="2">2.7.13.3</ecNumber>
    </recommendedName>
</protein>
<dbReference type="InterPro" id="IPR015943">
    <property type="entry name" value="WD40/YVTN_repeat-like_dom_sf"/>
</dbReference>
<dbReference type="InterPro" id="IPR004358">
    <property type="entry name" value="Sig_transdc_His_kin-like_C"/>
</dbReference>
<dbReference type="PRINTS" id="PR00344">
    <property type="entry name" value="BCTRLSENSOR"/>
</dbReference>
<dbReference type="Pfam" id="PF07494">
    <property type="entry name" value="Reg_prop"/>
    <property type="match status" value="10"/>
</dbReference>
<feature type="domain" description="Histidine kinase" evidence="6">
    <location>
        <begin position="945"/>
        <end position="1218"/>
    </location>
</feature>
<dbReference type="InterPro" id="IPR013783">
    <property type="entry name" value="Ig-like_fold"/>
</dbReference>
<dbReference type="PANTHER" id="PTHR43547:SF2">
    <property type="entry name" value="HYBRID SIGNAL TRANSDUCTION HISTIDINE KINASE C"/>
    <property type="match status" value="1"/>
</dbReference>
<gene>
    <name evidence="7" type="ORF">A33Q_2374</name>
</gene>
<keyword evidence="8" id="KW-1185">Reference proteome</keyword>
<dbReference type="Gene3D" id="3.30.565.10">
    <property type="entry name" value="Histidine kinase-like ATPase, C-terminal domain"/>
    <property type="match status" value="1"/>
</dbReference>
<evidence type="ECO:0000256" key="4">
    <source>
        <dbReference type="SAM" id="MobiDB-lite"/>
    </source>
</evidence>
<evidence type="ECO:0000313" key="8">
    <source>
        <dbReference type="Proteomes" id="UP000006073"/>
    </source>
</evidence>
<sequence length="1219" mass="135666">MFLHEFQHPVPRNIPRNQQEKYIYRDEENQIRIISSPIIIQRPYLKNEKGEPVLDPKGDYYYFGDGGVSHFSTFTTDDGLALDNITSSILDSSGNLWFGTWGGGISKFDGTSFTSFTTAHGLSNNLVHCLAEDANGNIWIGTEGGGLSIYDGFSFSTKTKSDGLANNVVYGISPDSKGNIWIAAGNGGASKYDGVDFINFNKENGLQANSIIKIVEDKNGFVWFGSGDNGVFRFDGSKFLHFTLEDGLAENPIHCITQDQAGNIWFGTDGGGVFKYRDNVDLTKKGYFEKFTVAEGLGHNDVWDIKEDLKGDIWFATGGNGVSKFDGKKFTSYTTAQGLPEDVVYSISIDGSGNIWFGTAGGGVALYNGAAFTNFTPDVGLANNGVYGILEDKDGNLWFGTDGGGVSKYDGKSFTNYTTDQGLPHPLIISAIKDKKDQLWFGTGGGGLALYKEVSPGNKKASFTTFNTQHGLQNEIIYAITEDRFGNLWLGTGGGGLVKFDWNTLPESEAGFTAYTTDQGLANNYIYSILEDSKGNIWIGTGGGGISKFDGKSFTNYTTEHGLSNDIVWSILEDKTGNLWFATQGGGVSRFDGQSFQAITTREGLIDDTVYDLLEDETGNVFIGTNRGYTVVPAHVVPLSFEGMRGKLEYYNTSNGFPIKDVNKGIFLDSKGNIWAGNGSDKTGLVKMNYRALRKKKEKPQIKIKSISIYEKPISWMSLHSNSDVKNVNSNSKVSEFLADEVRVFGRELTAEERESQIKEYSKVQYSEIGRFENFPKNLTLPYTQNQIAIDFGTDELVRPNLMEYRYILEGYNKEWSPSIRKTSATFGNIREGNYVFKVIARYTGPSEGDGKEWSEEAVYAFSVLPPVHRTWLAYLIYFIIFLMAIKWIHVYQKNKTIRKERERSRQKELEQAKEIEKAYKELQRTQAQLIQSEKMASLGELTAGIAHEIQNPLNFVNNFSEVSAELIDEIREARSERREANKGKREMRDKNQVGESEELEDEILEDIKQNLEKIQHHGKRADLIVKGMLEHSKTGSGVKEQTDINTLAEEYLKIAYQSFMNKNKDFTGTTQNDFDPTLPKIEIVRQDIGRVLLNLINNAFYACAEQKGQLSQSSELWESFQPLVTVSTKNLGDKIQITISDNGPGIPDSIKDKIFQPFFTTKPTGQGTGLGLSLSYDIVKAHGGNIKVDSFAESDGDDSNEKKQTFTCFSITLPKMLD</sequence>
<keyword evidence="3" id="KW-0597">Phosphoprotein</keyword>
<evidence type="ECO:0000313" key="7">
    <source>
        <dbReference type="EMBL" id="EOZ96604.1"/>
    </source>
</evidence>
<proteinExistence type="predicted"/>
<dbReference type="Gene3D" id="2.130.10.10">
    <property type="entry name" value="YVTN repeat-like/Quinoprotein amine dehydrogenase"/>
    <property type="match status" value="7"/>
</dbReference>
<dbReference type="GO" id="GO:0000155">
    <property type="term" value="F:phosphorelay sensor kinase activity"/>
    <property type="evidence" value="ECO:0007669"/>
    <property type="project" value="InterPro"/>
</dbReference>
<dbReference type="eggNOG" id="COG4191">
    <property type="taxonomic scope" value="Bacteria"/>
</dbReference>
<dbReference type="SMART" id="SM00388">
    <property type="entry name" value="HisKA"/>
    <property type="match status" value="1"/>
</dbReference>
<evidence type="ECO:0000256" key="2">
    <source>
        <dbReference type="ARBA" id="ARBA00012438"/>
    </source>
</evidence>
<dbReference type="SUPFAM" id="SSF63829">
    <property type="entry name" value="Calcium-dependent phosphotriesterase"/>
    <property type="match status" value="3"/>
</dbReference>
<keyword evidence="5" id="KW-0812">Transmembrane</keyword>
<dbReference type="InterPro" id="IPR003594">
    <property type="entry name" value="HATPase_dom"/>
</dbReference>
<dbReference type="CDD" id="cd00082">
    <property type="entry name" value="HisKA"/>
    <property type="match status" value="1"/>
</dbReference>
<dbReference type="Gene3D" id="2.60.40.10">
    <property type="entry name" value="Immunoglobulins"/>
    <property type="match status" value="1"/>
</dbReference>
<comment type="catalytic activity">
    <reaction evidence="1">
        <text>ATP + protein L-histidine = ADP + protein N-phospho-L-histidine.</text>
        <dbReference type="EC" id="2.7.13.3"/>
    </reaction>
</comment>
<dbReference type="Pfam" id="PF07495">
    <property type="entry name" value="Y_Y_Y"/>
    <property type="match status" value="1"/>
</dbReference>
<dbReference type="PANTHER" id="PTHR43547">
    <property type="entry name" value="TWO-COMPONENT HISTIDINE KINASE"/>
    <property type="match status" value="1"/>
</dbReference>
<feature type="transmembrane region" description="Helical" evidence="5">
    <location>
        <begin position="872"/>
        <end position="892"/>
    </location>
</feature>
<dbReference type="Proteomes" id="UP000006073">
    <property type="component" value="Unassembled WGS sequence"/>
</dbReference>
<keyword evidence="5" id="KW-0472">Membrane</keyword>
<dbReference type="Pfam" id="PF02518">
    <property type="entry name" value="HATPase_c"/>
    <property type="match status" value="1"/>
</dbReference>